<gene>
    <name evidence="2" type="ORF">SAMN05421773_114146</name>
</gene>
<dbReference type="RefSeq" id="WP_281254707.1">
    <property type="nucleotide sequence ID" value="NZ_FOLM01000014.1"/>
</dbReference>
<feature type="compositionally biased region" description="Low complexity" evidence="1">
    <location>
        <begin position="101"/>
        <end position="110"/>
    </location>
</feature>
<dbReference type="Proteomes" id="UP000199207">
    <property type="component" value="Unassembled WGS sequence"/>
</dbReference>
<feature type="region of interest" description="Disordered" evidence="1">
    <location>
        <begin position="608"/>
        <end position="646"/>
    </location>
</feature>
<sequence>MSQIPPPPARPPRTEGSRIAALRERVTSLPKPYLIGGALVLGLGGVYVGSLTVGGDTVAPGTTVLGVEIGDMTPEAAEDRLAEELAARLKEPLRVRVGPADEAAAGQDQNQDQDQDQDQQEQGSGAEDAGAGVHEVDPVAAGLALDFEQTVDQAERPGPLARLFGADGGELEPVVTVDRGKATATLNTLAEESGTELVEGDIVFKDGRPEAVEPRGGTTLDVENSVDVLRGGYLVTPAGDAVELPVAEAQPRTDAAEVRRAMSEFAEPAMSGPVELTAGDTRISLSPATIGAHLSMEPDDGGALEPVLDGAGLAADEAVAAAVEEAATEPVNAVLGLDGDAVTVVEDGRPGVRVDTEGLGDAVLPLLTRGGAERTGEVATEEVEPELSADNLDELGITEKMSSFTVHFDPAPYRSTNIGRAAELINGSLVKPGEVWSFNETVGERTAENGFVEGVIILDDRYQKAQGGGVSAVATTMFNAVFFAGVKPVEYGAHSFYIERYPEGREATVAWGHLDNRWENDSGNSVYIQASATDSSVTISFLGTRKYDEVESVTGPRTKVVEPQTRVNTDEECVPQPPLEGFDVSVDRVFRNDGAEVKRETYKTHYTPRDEVVCEPEGSEEGAGRPDPAADENIAEASETAGAGGG</sequence>
<evidence type="ECO:0000313" key="3">
    <source>
        <dbReference type="Proteomes" id="UP000199207"/>
    </source>
</evidence>
<organism evidence="2 3">
    <name type="scientific">Streptomyces aidingensis</name>
    <dbReference type="NCBI Taxonomy" id="910347"/>
    <lineage>
        <taxon>Bacteria</taxon>
        <taxon>Bacillati</taxon>
        <taxon>Actinomycetota</taxon>
        <taxon>Actinomycetes</taxon>
        <taxon>Kitasatosporales</taxon>
        <taxon>Streptomycetaceae</taxon>
        <taxon>Streptomyces</taxon>
    </lineage>
</organism>
<dbReference type="InterPro" id="IPR007391">
    <property type="entry name" value="Vancomycin_resist_VanW"/>
</dbReference>
<evidence type="ECO:0000313" key="2">
    <source>
        <dbReference type="EMBL" id="SFD40526.1"/>
    </source>
</evidence>
<feature type="region of interest" description="Disordered" evidence="1">
    <location>
        <begin position="101"/>
        <end position="130"/>
    </location>
</feature>
<reference evidence="2 3" key="1">
    <citation type="submission" date="2016-10" db="EMBL/GenBank/DDBJ databases">
        <authorList>
            <person name="de Groot N.N."/>
        </authorList>
    </citation>
    <scope>NUCLEOTIDE SEQUENCE [LARGE SCALE GENOMIC DNA]</scope>
    <source>
        <strain evidence="2 3">CGMCC 4.5739</strain>
    </source>
</reference>
<name>A0A1I1S1W7_9ACTN</name>
<dbReference type="AlphaFoldDB" id="A0A1I1S1W7"/>
<dbReference type="Pfam" id="PF04294">
    <property type="entry name" value="VanW"/>
    <property type="match status" value="1"/>
</dbReference>
<keyword evidence="3" id="KW-1185">Reference proteome</keyword>
<protein>
    <submittedName>
        <fullName evidence="2">VanW like protein</fullName>
    </submittedName>
</protein>
<feature type="compositionally biased region" description="Low complexity" evidence="1">
    <location>
        <begin position="635"/>
        <end position="646"/>
    </location>
</feature>
<proteinExistence type="predicted"/>
<dbReference type="EMBL" id="FOLM01000014">
    <property type="protein sequence ID" value="SFD40526.1"/>
    <property type="molecule type" value="Genomic_DNA"/>
</dbReference>
<dbReference type="PANTHER" id="PTHR35788">
    <property type="entry name" value="EXPORTED PROTEIN-RELATED"/>
    <property type="match status" value="1"/>
</dbReference>
<dbReference type="InterPro" id="IPR052913">
    <property type="entry name" value="Glycopeptide_resist_protein"/>
</dbReference>
<accession>A0A1I1S1W7</accession>
<dbReference type="PANTHER" id="PTHR35788:SF1">
    <property type="entry name" value="EXPORTED PROTEIN"/>
    <property type="match status" value="1"/>
</dbReference>
<evidence type="ECO:0000256" key="1">
    <source>
        <dbReference type="SAM" id="MobiDB-lite"/>
    </source>
</evidence>